<protein>
    <recommendedName>
        <fullName evidence="3">Mutator-like transposase domain-containing protein</fullName>
    </recommendedName>
</protein>
<sequence>MVATKFCSKQRRKGSSRSTQLAKMREQKAELANNRKEAKGTVAATSSTVSTETPVADAQVSTPSASLRKLGTPKASEPSSESCSPSGYAIIDLTVLASLFTVFCCSAFGAGIQLITNPTSRRGFAHHLSLSCKDCGYVESSTMTSNTLESASRQRHNEVNRKMVLSFLEAGMGFAGLQTLCETMGMVGISQATYNDHLSDIHKATESAKKELMDKAVE</sequence>
<keyword evidence="5" id="KW-1185">Reference proteome</keyword>
<feature type="compositionally biased region" description="Basic and acidic residues" evidence="1">
    <location>
        <begin position="23"/>
        <end position="39"/>
    </location>
</feature>
<keyword evidence="2" id="KW-1133">Transmembrane helix</keyword>
<accession>A0AAV3ZNJ2</accession>
<keyword evidence="2" id="KW-0812">Transmembrane</keyword>
<dbReference type="EMBL" id="BLXT01002642">
    <property type="protein sequence ID" value="GFN96100.1"/>
    <property type="molecule type" value="Genomic_DNA"/>
</dbReference>
<dbReference type="AlphaFoldDB" id="A0AAV3ZNJ2"/>
<feature type="region of interest" description="Disordered" evidence="1">
    <location>
        <begin position="1"/>
        <end position="84"/>
    </location>
</feature>
<organism evidence="4 5">
    <name type="scientific">Plakobranchus ocellatus</name>
    <dbReference type="NCBI Taxonomy" id="259542"/>
    <lineage>
        <taxon>Eukaryota</taxon>
        <taxon>Metazoa</taxon>
        <taxon>Spiralia</taxon>
        <taxon>Lophotrochozoa</taxon>
        <taxon>Mollusca</taxon>
        <taxon>Gastropoda</taxon>
        <taxon>Heterobranchia</taxon>
        <taxon>Euthyneura</taxon>
        <taxon>Panpulmonata</taxon>
        <taxon>Sacoglossa</taxon>
        <taxon>Placobranchoidea</taxon>
        <taxon>Plakobranchidae</taxon>
        <taxon>Plakobranchus</taxon>
    </lineage>
</organism>
<evidence type="ECO:0000256" key="2">
    <source>
        <dbReference type="SAM" id="Phobius"/>
    </source>
</evidence>
<gene>
    <name evidence="4" type="ORF">PoB_002260600</name>
</gene>
<proteinExistence type="predicted"/>
<evidence type="ECO:0000313" key="4">
    <source>
        <dbReference type="EMBL" id="GFN96100.1"/>
    </source>
</evidence>
<dbReference type="Pfam" id="PF20700">
    <property type="entry name" value="Mutator"/>
    <property type="match status" value="1"/>
</dbReference>
<name>A0AAV3ZNJ2_9GAST</name>
<feature type="transmembrane region" description="Helical" evidence="2">
    <location>
        <begin position="88"/>
        <end position="112"/>
    </location>
</feature>
<dbReference type="InterPro" id="IPR049012">
    <property type="entry name" value="Mutator_transp_dom"/>
</dbReference>
<evidence type="ECO:0000256" key="1">
    <source>
        <dbReference type="SAM" id="MobiDB-lite"/>
    </source>
</evidence>
<keyword evidence="2" id="KW-0472">Membrane</keyword>
<dbReference type="Proteomes" id="UP000735302">
    <property type="component" value="Unassembled WGS sequence"/>
</dbReference>
<feature type="domain" description="Mutator-like transposase" evidence="3">
    <location>
        <begin position="87"/>
        <end position="218"/>
    </location>
</feature>
<evidence type="ECO:0000259" key="3">
    <source>
        <dbReference type="Pfam" id="PF20700"/>
    </source>
</evidence>
<feature type="compositionally biased region" description="Low complexity" evidence="1">
    <location>
        <begin position="41"/>
        <end position="56"/>
    </location>
</feature>
<evidence type="ECO:0000313" key="5">
    <source>
        <dbReference type="Proteomes" id="UP000735302"/>
    </source>
</evidence>
<comment type="caution">
    <text evidence="4">The sequence shown here is derived from an EMBL/GenBank/DDBJ whole genome shotgun (WGS) entry which is preliminary data.</text>
</comment>
<reference evidence="4 5" key="1">
    <citation type="journal article" date="2021" name="Elife">
        <title>Chloroplast acquisition without the gene transfer in kleptoplastic sea slugs, Plakobranchus ocellatus.</title>
        <authorList>
            <person name="Maeda T."/>
            <person name="Takahashi S."/>
            <person name="Yoshida T."/>
            <person name="Shimamura S."/>
            <person name="Takaki Y."/>
            <person name="Nagai Y."/>
            <person name="Toyoda A."/>
            <person name="Suzuki Y."/>
            <person name="Arimoto A."/>
            <person name="Ishii H."/>
            <person name="Satoh N."/>
            <person name="Nishiyama T."/>
            <person name="Hasebe M."/>
            <person name="Maruyama T."/>
            <person name="Minagawa J."/>
            <person name="Obokata J."/>
            <person name="Shigenobu S."/>
        </authorList>
    </citation>
    <scope>NUCLEOTIDE SEQUENCE [LARGE SCALE GENOMIC DNA]</scope>
</reference>